<gene>
    <name evidence="2" type="ORF">NDU88_001973</name>
</gene>
<evidence type="ECO:0000313" key="2">
    <source>
        <dbReference type="EMBL" id="KAJ1161488.1"/>
    </source>
</evidence>
<organism evidence="2 3">
    <name type="scientific">Pleurodeles waltl</name>
    <name type="common">Iberian ribbed newt</name>
    <dbReference type="NCBI Taxonomy" id="8319"/>
    <lineage>
        <taxon>Eukaryota</taxon>
        <taxon>Metazoa</taxon>
        <taxon>Chordata</taxon>
        <taxon>Craniata</taxon>
        <taxon>Vertebrata</taxon>
        <taxon>Euteleostomi</taxon>
        <taxon>Amphibia</taxon>
        <taxon>Batrachia</taxon>
        <taxon>Caudata</taxon>
        <taxon>Salamandroidea</taxon>
        <taxon>Salamandridae</taxon>
        <taxon>Pleurodelinae</taxon>
        <taxon>Pleurodeles</taxon>
    </lineage>
</organism>
<keyword evidence="1" id="KW-0732">Signal</keyword>
<sequence length="188" mass="20845">MVGLTIFLNQIIFFMTPSHAKGKIVGMLGYYQGAGLHSPQAAGGGAEPFKSAPVLPVVQDALKERLMVREAIPEGQDYIPHKRWLLEEERSIFNQPQLPVVWDTLKERLLACEVIPEGQHYIPLKPLAAGGEAEPFYSAAVTHGSGRTQEHAWAKTRRRAARLHPVVTRPLLLVLWSPVRPLPSLIGH</sequence>
<accession>A0AAV7SE63</accession>
<evidence type="ECO:0000313" key="3">
    <source>
        <dbReference type="Proteomes" id="UP001066276"/>
    </source>
</evidence>
<reference evidence="2" key="1">
    <citation type="journal article" date="2022" name="bioRxiv">
        <title>Sequencing and chromosome-scale assembly of the giantPleurodeles waltlgenome.</title>
        <authorList>
            <person name="Brown T."/>
            <person name="Elewa A."/>
            <person name="Iarovenko S."/>
            <person name="Subramanian E."/>
            <person name="Araus A.J."/>
            <person name="Petzold A."/>
            <person name="Susuki M."/>
            <person name="Suzuki K.-i.T."/>
            <person name="Hayashi T."/>
            <person name="Toyoda A."/>
            <person name="Oliveira C."/>
            <person name="Osipova E."/>
            <person name="Leigh N.D."/>
            <person name="Simon A."/>
            <person name="Yun M.H."/>
        </authorList>
    </citation>
    <scope>NUCLEOTIDE SEQUENCE</scope>
    <source>
        <strain evidence="2">20211129_DDA</strain>
        <tissue evidence="2">Liver</tissue>
    </source>
</reference>
<protein>
    <submittedName>
        <fullName evidence="2">Uncharacterized protein</fullName>
    </submittedName>
</protein>
<evidence type="ECO:0000256" key="1">
    <source>
        <dbReference type="SAM" id="SignalP"/>
    </source>
</evidence>
<feature type="signal peptide" evidence="1">
    <location>
        <begin position="1"/>
        <end position="22"/>
    </location>
</feature>
<feature type="chain" id="PRO_5043518589" evidence="1">
    <location>
        <begin position="23"/>
        <end position="188"/>
    </location>
</feature>
<dbReference type="EMBL" id="JANPWB010000008">
    <property type="protein sequence ID" value="KAJ1161488.1"/>
    <property type="molecule type" value="Genomic_DNA"/>
</dbReference>
<dbReference type="Proteomes" id="UP001066276">
    <property type="component" value="Chromosome 4_2"/>
</dbReference>
<dbReference type="AlphaFoldDB" id="A0AAV7SE63"/>
<keyword evidence="3" id="KW-1185">Reference proteome</keyword>
<comment type="caution">
    <text evidence="2">The sequence shown here is derived from an EMBL/GenBank/DDBJ whole genome shotgun (WGS) entry which is preliminary data.</text>
</comment>
<proteinExistence type="predicted"/>
<name>A0AAV7SE63_PLEWA</name>